<dbReference type="GO" id="GO:0048205">
    <property type="term" value="P:COPI coating of Golgi vesicle"/>
    <property type="evidence" value="ECO:0007669"/>
    <property type="project" value="TreeGrafter"/>
</dbReference>
<proteinExistence type="predicted"/>
<dbReference type="SMART" id="SM00105">
    <property type="entry name" value="ArfGap"/>
    <property type="match status" value="1"/>
</dbReference>
<keyword evidence="2" id="KW-0479">Metal-binding</keyword>
<evidence type="ECO:0000313" key="8">
    <source>
        <dbReference type="EMBL" id="GME71971.1"/>
    </source>
</evidence>
<dbReference type="SUPFAM" id="SSF57863">
    <property type="entry name" value="ArfGap/RecO-like zinc finger"/>
    <property type="match status" value="1"/>
</dbReference>
<feature type="domain" description="Arf-GAP" evidence="7">
    <location>
        <begin position="13"/>
        <end position="135"/>
    </location>
</feature>
<evidence type="ECO:0000259" key="7">
    <source>
        <dbReference type="PROSITE" id="PS50115"/>
    </source>
</evidence>
<evidence type="ECO:0000256" key="4">
    <source>
        <dbReference type="ARBA" id="ARBA00022833"/>
    </source>
</evidence>
<reference evidence="8" key="1">
    <citation type="submission" date="2023-04" db="EMBL/GenBank/DDBJ databases">
        <title>Candida boidinii NBRC 10035.</title>
        <authorList>
            <person name="Ichikawa N."/>
            <person name="Sato H."/>
            <person name="Tonouchi N."/>
        </authorList>
    </citation>
    <scope>NUCLEOTIDE SEQUENCE</scope>
    <source>
        <strain evidence="8">NBRC 10035</strain>
    </source>
</reference>
<comment type="caution">
    <text evidence="8">The sequence shown here is derived from an EMBL/GenBank/DDBJ whole genome shotgun (WGS) entry which is preliminary data.</text>
</comment>
<dbReference type="PRINTS" id="PR00405">
    <property type="entry name" value="REVINTRACTNG"/>
</dbReference>
<feature type="compositionally biased region" description="Polar residues" evidence="6">
    <location>
        <begin position="146"/>
        <end position="158"/>
    </location>
</feature>
<dbReference type="GO" id="GO:0008270">
    <property type="term" value="F:zinc ion binding"/>
    <property type="evidence" value="ECO:0007669"/>
    <property type="project" value="UniProtKB-KW"/>
</dbReference>
<keyword evidence="4" id="KW-0862">Zinc</keyword>
<feature type="compositionally biased region" description="Polar residues" evidence="6">
    <location>
        <begin position="188"/>
        <end position="199"/>
    </location>
</feature>
<dbReference type="CDD" id="cd08831">
    <property type="entry name" value="ArfGap_ArfGap2_3_like"/>
    <property type="match status" value="1"/>
</dbReference>
<dbReference type="InterPro" id="IPR001164">
    <property type="entry name" value="ArfGAP_dom"/>
</dbReference>
<feature type="compositionally biased region" description="Low complexity" evidence="6">
    <location>
        <begin position="200"/>
        <end position="224"/>
    </location>
</feature>
<feature type="compositionally biased region" description="Low complexity" evidence="6">
    <location>
        <begin position="239"/>
        <end position="251"/>
    </location>
</feature>
<evidence type="ECO:0000256" key="6">
    <source>
        <dbReference type="SAM" id="MobiDB-lite"/>
    </source>
</evidence>
<accession>A0A9W6T083</accession>
<keyword evidence="9" id="KW-1185">Reference proteome</keyword>
<protein>
    <submittedName>
        <fullName evidence="8">Unnamed protein product</fullName>
    </submittedName>
</protein>
<evidence type="ECO:0000256" key="1">
    <source>
        <dbReference type="ARBA" id="ARBA00022468"/>
    </source>
</evidence>
<dbReference type="PROSITE" id="PS50115">
    <property type="entry name" value="ARFGAP"/>
    <property type="match status" value="1"/>
</dbReference>
<dbReference type="GO" id="GO:0005096">
    <property type="term" value="F:GTPase activator activity"/>
    <property type="evidence" value="ECO:0007669"/>
    <property type="project" value="UniProtKB-KW"/>
</dbReference>
<dbReference type="InterPro" id="IPR038508">
    <property type="entry name" value="ArfGAP_dom_sf"/>
</dbReference>
<dbReference type="EMBL" id="BSXN01001177">
    <property type="protein sequence ID" value="GME71971.1"/>
    <property type="molecule type" value="Genomic_DNA"/>
</dbReference>
<organism evidence="8 9">
    <name type="scientific">Candida boidinii</name>
    <name type="common">Yeast</name>
    <dbReference type="NCBI Taxonomy" id="5477"/>
    <lineage>
        <taxon>Eukaryota</taxon>
        <taxon>Fungi</taxon>
        <taxon>Dikarya</taxon>
        <taxon>Ascomycota</taxon>
        <taxon>Saccharomycotina</taxon>
        <taxon>Pichiomycetes</taxon>
        <taxon>Pichiales</taxon>
        <taxon>Pichiaceae</taxon>
        <taxon>Ogataea</taxon>
        <taxon>Ogataea/Candida clade</taxon>
    </lineage>
</organism>
<dbReference type="Pfam" id="PF01412">
    <property type="entry name" value="ArfGap"/>
    <property type="match status" value="1"/>
</dbReference>
<dbReference type="GO" id="GO:0000139">
    <property type="term" value="C:Golgi membrane"/>
    <property type="evidence" value="ECO:0007669"/>
    <property type="project" value="GOC"/>
</dbReference>
<dbReference type="AlphaFoldDB" id="A0A9W6T083"/>
<evidence type="ECO:0000313" key="9">
    <source>
        <dbReference type="Proteomes" id="UP001165120"/>
    </source>
</evidence>
<name>A0A9W6T083_CANBO</name>
<evidence type="ECO:0000256" key="2">
    <source>
        <dbReference type="ARBA" id="ARBA00022723"/>
    </source>
</evidence>
<dbReference type="InterPro" id="IPR037278">
    <property type="entry name" value="ARFGAP/RecO"/>
</dbReference>
<evidence type="ECO:0000256" key="3">
    <source>
        <dbReference type="ARBA" id="ARBA00022771"/>
    </source>
</evidence>
<evidence type="ECO:0000256" key="5">
    <source>
        <dbReference type="PROSITE-ProRule" id="PRU00288"/>
    </source>
</evidence>
<dbReference type="Proteomes" id="UP001165120">
    <property type="component" value="Unassembled WGS sequence"/>
</dbReference>
<gene>
    <name evidence="8" type="ORF">Cboi02_000341900</name>
</gene>
<keyword evidence="1" id="KW-0343">GTPase activation</keyword>
<dbReference type="PANTHER" id="PTHR45686">
    <property type="entry name" value="ADP-RIBOSYLATION FACTOR GTPASE ACTIVATING PROTEIN 3, ISOFORM H-RELATED"/>
    <property type="match status" value="1"/>
</dbReference>
<feature type="region of interest" description="Disordered" evidence="6">
    <location>
        <begin position="146"/>
        <end position="252"/>
    </location>
</feature>
<dbReference type="PANTHER" id="PTHR45686:SF4">
    <property type="entry name" value="ADP-RIBOSYLATION FACTOR GTPASE ACTIVATING PROTEIN 3, ISOFORM H"/>
    <property type="match status" value="1"/>
</dbReference>
<sequence length="330" mass="36602">MSSDDFATKEEIKEIFSKLKQKSANKQCFDCNAKNPTWTSIPFGIFVCLDCSANHRNLGVHISFVKSSILDTKWTYKQLRSMKCGGNDSFKDFLIKNGGSSYLSKQPTEKYGSLIATNYKEKLEKKSILDEKNHPNVLEWDDAELNQSSNNDSESSGLENDFFSKWDKPSATPSPLGSRPITPINRALGSSSSTSLNKDTTASSTTTTSNTNPITSSTTTTAANKPRIIKSTRLSNTNSSSGPKKSILSSGNINRNKAKLSAKKVATVDIDFDEFEKKAQEEEKEAKLLGYDPTKETNNLAGDELNGLDSFIQEKLKNQRHRNLQNWVLV</sequence>
<dbReference type="Gene3D" id="1.10.220.150">
    <property type="entry name" value="Arf GTPase activating protein"/>
    <property type="match status" value="1"/>
</dbReference>
<keyword evidence="3 5" id="KW-0863">Zinc-finger</keyword>